<name>A0AA45WQR6_9BACL</name>
<evidence type="ECO:0000313" key="1">
    <source>
        <dbReference type="EMBL" id="SMP27323.1"/>
    </source>
</evidence>
<dbReference type="EMBL" id="FXTU01000005">
    <property type="protein sequence ID" value="SMP27323.1"/>
    <property type="molecule type" value="Genomic_DNA"/>
</dbReference>
<proteinExistence type="predicted"/>
<protein>
    <submittedName>
        <fullName evidence="1">Phage tail tube protein</fullName>
    </submittedName>
</protein>
<evidence type="ECO:0000313" key="2">
    <source>
        <dbReference type="Proteomes" id="UP001157946"/>
    </source>
</evidence>
<comment type="caution">
    <text evidence="1">The sequence shown here is derived from an EMBL/GenBank/DDBJ whole genome shotgun (WGS) entry which is preliminary data.</text>
</comment>
<organism evidence="1 2">
    <name type="scientific">Laceyella tengchongensis</name>
    <dbReference type="NCBI Taxonomy" id="574699"/>
    <lineage>
        <taxon>Bacteria</taxon>
        <taxon>Bacillati</taxon>
        <taxon>Bacillota</taxon>
        <taxon>Bacilli</taxon>
        <taxon>Bacillales</taxon>
        <taxon>Thermoactinomycetaceae</taxon>
        <taxon>Laceyella</taxon>
    </lineage>
</organism>
<sequence length="161" mass="17590">MGMNGRSVLIFVYDKDHDGEGQFTDKYILVGEQTSLSQEQSVNLVEAGHKTVANQQYVYGKGEATLSIEALAFTPTDKDQKGLLVLQNSYKNRKKAYVKRAVFDGTSTSDVEYAEVVVESISFEYPDDDVSTVSVELKANGTFATEPPTIVDSEVSGSVTD</sequence>
<accession>A0AA45WQR6</accession>
<dbReference type="AlphaFoldDB" id="A0AA45WQR6"/>
<gene>
    <name evidence="1" type="ORF">SAMN06265361_105255</name>
</gene>
<reference evidence="1" key="1">
    <citation type="submission" date="2017-05" db="EMBL/GenBank/DDBJ databases">
        <authorList>
            <person name="Varghese N."/>
            <person name="Submissions S."/>
        </authorList>
    </citation>
    <scope>NUCLEOTIDE SEQUENCE</scope>
    <source>
        <strain evidence="1">DSM 45262</strain>
    </source>
</reference>
<keyword evidence="2" id="KW-1185">Reference proteome</keyword>
<dbReference type="Proteomes" id="UP001157946">
    <property type="component" value="Unassembled WGS sequence"/>
</dbReference>
<dbReference type="RefSeq" id="WP_102993570.1">
    <property type="nucleotide sequence ID" value="NZ_FXTU01000005.1"/>
</dbReference>